<reference evidence="16" key="2">
    <citation type="submission" date="2025-05" db="UniProtKB">
        <authorList>
            <consortium name="Ensembl"/>
        </authorList>
    </citation>
    <scope>IDENTIFICATION</scope>
</reference>
<evidence type="ECO:0000256" key="1">
    <source>
        <dbReference type="ARBA" id="ARBA00004651"/>
    </source>
</evidence>
<dbReference type="PRINTS" id="PR00237">
    <property type="entry name" value="GPCRRHODOPSN"/>
</dbReference>
<evidence type="ECO:0000256" key="5">
    <source>
        <dbReference type="ARBA" id="ARBA00022725"/>
    </source>
</evidence>
<dbReference type="PROSITE" id="PS00237">
    <property type="entry name" value="G_PROTEIN_RECEP_F1_1"/>
    <property type="match status" value="1"/>
</dbReference>
<keyword evidence="6 14" id="KW-1133">Transmembrane helix</keyword>
<dbReference type="PANTHER" id="PTHR26451">
    <property type="entry name" value="G_PROTEIN_RECEP_F1_2 DOMAIN-CONTAINING PROTEIN"/>
    <property type="match status" value="1"/>
</dbReference>
<reference evidence="16 17" key="1">
    <citation type="submission" date="2020-06" db="EMBL/GenBank/DDBJ databases">
        <authorList>
            <consortium name="Wellcome Sanger Institute Data Sharing"/>
        </authorList>
    </citation>
    <scope>NUCLEOTIDE SEQUENCE [LARGE SCALE GENOMIC DNA]</scope>
</reference>
<keyword evidence="2 14" id="KW-1003">Cell membrane</keyword>
<evidence type="ECO:0000313" key="17">
    <source>
        <dbReference type="Proteomes" id="UP000694580"/>
    </source>
</evidence>
<evidence type="ECO:0000256" key="7">
    <source>
        <dbReference type="ARBA" id="ARBA00023040"/>
    </source>
</evidence>
<keyword evidence="8 14" id="KW-0472">Membrane</keyword>
<dbReference type="Gene3D" id="1.20.1070.10">
    <property type="entry name" value="Rhodopsin 7-helix transmembrane proteins"/>
    <property type="match status" value="1"/>
</dbReference>
<dbReference type="GeneTree" id="ENSGT00950000183023"/>
<dbReference type="InterPro" id="IPR000725">
    <property type="entry name" value="Olfact_rcpt"/>
</dbReference>
<dbReference type="GO" id="GO:0005886">
    <property type="term" value="C:plasma membrane"/>
    <property type="evidence" value="ECO:0007669"/>
    <property type="project" value="UniProtKB-SubCell"/>
</dbReference>
<sequence>IRSKMVNSSSDVLFTLSGFNETMQYRHLVFSVCLVCYFLIVFINITLVLTVILEKSLHEPMYIFLCNLCINGVYSTTGFYPKFLADLLSGLYTISYSGCLLQIMVIYSSVQCDYIILTAMAYDRYVAICRPLEYHTIMTSQKAAKLLLVCWIVPLCSISIIVIISSTLILCGFHIDKLYCENWSIVKLSCFPSTVTNVMGYTLMLAYFSCFLYILYTYFRLIRTCWRSNGDKSKFMQTCVPHVLVLCNVTIALLFDLLYTRYGSRNLPQNLKNFMAIEFLVIPPLINPLIYGLQLTKVRNVVLKVYKIKRLK</sequence>
<dbReference type="GO" id="GO:0004984">
    <property type="term" value="F:olfactory receptor activity"/>
    <property type="evidence" value="ECO:0007669"/>
    <property type="project" value="InterPro"/>
</dbReference>
<feature type="transmembrane region" description="Helical" evidence="14">
    <location>
        <begin position="143"/>
        <end position="175"/>
    </location>
</feature>
<dbReference type="Ensembl" id="ENSDCDT00010040777.1">
    <property type="protein sequence ID" value="ENSDCDP00010032889.1"/>
    <property type="gene ID" value="ENSDCDG00010021018.1"/>
</dbReference>
<comment type="subcellular location">
    <subcellularLocation>
        <location evidence="1 14">Cell membrane</location>
        <topology evidence="1 14">Multi-pass membrane protein</topology>
    </subcellularLocation>
</comment>
<keyword evidence="7 13" id="KW-0297">G-protein coupled receptor</keyword>
<dbReference type="AlphaFoldDB" id="A0A8C4FV42"/>
<dbReference type="FunFam" id="1.20.1070.10:FF:000024">
    <property type="entry name" value="Olfactory receptor"/>
    <property type="match status" value="1"/>
</dbReference>
<dbReference type="Proteomes" id="UP000694580">
    <property type="component" value="Chromosome 19"/>
</dbReference>
<evidence type="ECO:0000256" key="2">
    <source>
        <dbReference type="ARBA" id="ARBA00022475"/>
    </source>
</evidence>
<dbReference type="Pfam" id="PF13853">
    <property type="entry name" value="7tm_4"/>
    <property type="match status" value="1"/>
</dbReference>
<evidence type="ECO:0000256" key="10">
    <source>
        <dbReference type="ARBA" id="ARBA00023170"/>
    </source>
</evidence>
<keyword evidence="3 14" id="KW-0716">Sensory transduction</keyword>
<dbReference type="Ensembl" id="ENSDCDT00010047149.1">
    <property type="protein sequence ID" value="ENSDCDP00010037566.1"/>
    <property type="gene ID" value="ENSDCDG00010024476.1"/>
</dbReference>
<dbReference type="PANTHER" id="PTHR26451:SF871">
    <property type="entry name" value="ODORANT RECEPTOR-RELATED"/>
    <property type="match status" value="1"/>
</dbReference>
<keyword evidence="4 13" id="KW-0812">Transmembrane</keyword>
<proteinExistence type="inferred from homology"/>
<evidence type="ECO:0000256" key="9">
    <source>
        <dbReference type="ARBA" id="ARBA00023157"/>
    </source>
</evidence>
<name>A0A8C4FV42_9TELE</name>
<dbReference type="PRINTS" id="PR00245">
    <property type="entry name" value="OLFACTORYR"/>
</dbReference>
<organism evidence="16 17">
    <name type="scientific">Denticeps clupeoides</name>
    <name type="common">denticle herring</name>
    <dbReference type="NCBI Taxonomy" id="299321"/>
    <lineage>
        <taxon>Eukaryota</taxon>
        <taxon>Metazoa</taxon>
        <taxon>Chordata</taxon>
        <taxon>Craniata</taxon>
        <taxon>Vertebrata</taxon>
        <taxon>Euteleostomi</taxon>
        <taxon>Actinopterygii</taxon>
        <taxon>Neopterygii</taxon>
        <taxon>Teleostei</taxon>
        <taxon>Clupei</taxon>
        <taxon>Clupeiformes</taxon>
        <taxon>Denticipitoidei</taxon>
        <taxon>Denticipitidae</taxon>
        <taxon>Denticeps</taxon>
    </lineage>
</organism>
<accession>A0A8C4FV42</accession>
<feature type="domain" description="G-protein coupled receptors family 1 profile" evidence="15">
    <location>
        <begin position="43"/>
        <end position="291"/>
    </location>
</feature>
<keyword evidence="12 13" id="KW-0807">Transducer</keyword>
<keyword evidence="5 14" id="KW-0552">Olfaction</keyword>
<keyword evidence="17" id="KW-1185">Reference proteome</keyword>
<dbReference type="GO" id="GO:0005549">
    <property type="term" value="F:odorant binding"/>
    <property type="evidence" value="ECO:0007669"/>
    <property type="project" value="TreeGrafter"/>
</dbReference>
<evidence type="ECO:0000259" key="15">
    <source>
        <dbReference type="PROSITE" id="PS50262"/>
    </source>
</evidence>
<feature type="transmembrane region" description="Helical" evidence="14">
    <location>
        <begin position="274"/>
        <end position="293"/>
    </location>
</feature>
<dbReference type="InterPro" id="IPR017452">
    <property type="entry name" value="GPCR_Rhodpsn_7TM"/>
</dbReference>
<evidence type="ECO:0000256" key="12">
    <source>
        <dbReference type="ARBA" id="ARBA00023224"/>
    </source>
</evidence>
<dbReference type="InterPro" id="IPR000276">
    <property type="entry name" value="GPCR_Rhodpsn"/>
</dbReference>
<evidence type="ECO:0000256" key="14">
    <source>
        <dbReference type="RuleBase" id="RU363047"/>
    </source>
</evidence>
<keyword evidence="9" id="KW-1015">Disulfide bond</keyword>
<feature type="transmembrane region" description="Helical" evidence="14">
    <location>
        <begin position="198"/>
        <end position="219"/>
    </location>
</feature>
<feature type="transmembrane region" description="Helical" evidence="14">
    <location>
        <begin position="28"/>
        <end position="53"/>
    </location>
</feature>
<evidence type="ECO:0000256" key="6">
    <source>
        <dbReference type="ARBA" id="ARBA00022989"/>
    </source>
</evidence>
<evidence type="ECO:0000256" key="3">
    <source>
        <dbReference type="ARBA" id="ARBA00022606"/>
    </source>
</evidence>
<dbReference type="PROSITE" id="PS50262">
    <property type="entry name" value="G_PROTEIN_RECEP_F1_2"/>
    <property type="match status" value="1"/>
</dbReference>
<evidence type="ECO:0000313" key="16">
    <source>
        <dbReference type="Ensembl" id="ENSDCDP00010032889.1"/>
    </source>
</evidence>
<comment type="similarity">
    <text evidence="13">Belongs to the G-protein coupled receptor 1 family.</text>
</comment>
<evidence type="ECO:0000256" key="13">
    <source>
        <dbReference type="RuleBase" id="RU000688"/>
    </source>
</evidence>
<evidence type="ECO:0000256" key="4">
    <source>
        <dbReference type="ARBA" id="ARBA00022692"/>
    </source>
</evidence>
<keyword evidence="11" id="KW-0325">Glycoprotein</keyword>
<evidence type="ECO:0000256" key="8">
    <source>
        <dbReference type="ARBA" id="ARBA00023136"/>
    </source>
</evidence>
<protein>
    <recommendedName>
        <fullName evidence="14">Olfactory receptor</fullName>
    </recommendedName>
</protein>
<feature type="transmembrane region" description="Helical" evidence="14">
    <location>
        <begin position="240"/>
        <end position="262"/>
    </location>
</feature>
<dbReference type="GO" id="GO:0004930">
    <property type="term" value="F:G protein-coupled receptor activity"/>
    <property type="evidence" value="ECO:0007669"/>
    <property type="project" value="UniProtKB-KW"/>
</dbReference>
<dbReference type="SUPFAM" id="SSF81321">
    <property type="entry name" value="Family A G protein-coupled receptor-like"/>
    <property type="match status" value="1"/>
</dbReference>
<keyword evidence="10 13" id="KW-0675">Receptor</keyword>
<evidence type="ECO:0000256" key="11">
    <source>
        <dbReference type="ARBA" id="ARBA00023180"/>
    </source>
</evidence>
<dbReference type="InterPro" id="IPR052921">
    <property type="entry name" value="GPCR1_Superfamily_Member"/>
</dbReference>